<evidence type="ECO:0000256" key="1">
    <source>
        <dbReference type="SAM" id="MobiDB-lite"/>
    </source>
</evidence>
<dbReference type="AlphaFoldDB" id="A0AAD4CSH4"/>
<comment type="caution">
    <text evidence="3">The sequence shown here is derived from an EMBL/GenBank/DDBJ whole genome shotgun (WGS) entry which is preliminary data.</text>
</comment>
<reference evidence="3" key="2">
    <citation type="submission" date="2020-02" db="EMBL/GenBank/DDBJ databases">
        <authorList>
            <person name="Gilchrist C.L.M."/>
            <person name="Chooi Y.-H."/>
        </authorList>
    </citation>
    <scope>NUCLEOTIDE SEQUENCE</scope>
    <source>
        <strain evidence="3">MST-FP2251</strain>
    </source>
</reference>
<gene>
    <name evidence="3" type="ORF">FE257_003619</name>
</gene>
<dbReference type="Proteomes" id="UP001194746">
    <property type="component" value="Unassembled WGS sequence"/>
</dbReference>
<accession>A0AAD4CSH4</accession>
<keyword evidence="4" id="KW-1185">Reference proteome</keyword>
<reference evidence="3" key="1">
    <citation type="journal article" date="2019" name="Beilstein J. Org. Chem.">
        <title>Nanangenines: drimane sesquiterpenoids as the dominant metabolite cohort of a novel Australian fungus, Aspergillus nanangensis.</title>
        <authorList>
            <person name="Lacey H.J."/>
            <person name="Gilchrist C.L.M."/>
            <person name="Crombie A."/>
            <person name="Kalaitzis J.A."/>
            <person name="Vuong D."/>
            <person name="Rutledge P.J."/>
            <person name="Turner P."/>
            <person name="Pitt J.I."/>
            <person name="Lacey E."/>
            <person name="Chooi Y.H."/>
            <person name="Piggott A.M."/>
        </authorList>
    </citation>
    <scope>NUCLEOTIDE SEQUENCE</scope>
    <source>
        <strain evidence="3">MST-FP2251</strain>
    </source>
</reference>
<sequence>MRFHPYIVFAICGISGSLAQDASTTTLDGAVLSSQAEALISMFPNATPFTIAFQTPGGNLVRPEPSVVAAIITGVPPTIIAKLALPAARSSLASEFKAGNTPAWYQALPDSVKDYVKSMNSQVKAGAVNLSATPTEVSTMTDSGSSGKNAAASSTSEGFAPHITGEVSAGIMGALGVLGIALIL</sequence>
<protein>
    <submittedName>
        <fullName evidence="3">Uncharacterized protein</fullName>
    </submittedName>
</protein>
<feature type="compositionally biased region" description="Low complexity" evidence="1">
    <location>
        <begin position="143"/>
        <end position="155"/>
    </location>
</feature>
<proteinExistence type="predicted"/>
<evidence type="ECO:0000313" key="4">
    <source>
        <dbReference type="Proteomes" id="UP001194746"/>
    </source>
</evidence>
<evidence type="ECO:0000313" key="3">
    <source>
        <dbReference type="EMBL" id="KAF9891608.1"/>
    </source>
</evidence>
<keyword evidence="2" id="KW-0732">Signal</keyword>
<evidence type="ECO:0000256" key="2">
    <source>
        <dbReference type="SAM" id="SignalP"/>
    </source>
</evidence>
<feature type="chain" id="PRO_5042116547" evidence="2">
    <location>
        <begin position="20"/>
        <end position="184"/>
    </location>
</feature>
<organism evidence="3 4">
    <name type="scientific">Aspergillus nanangensis</name>
    <dbReference type="NCBI Taxonomy" id="2582783"/>
    <lineage>
        <taxon>Eukaryota</taxon>
        <taxon>Fungi</taxon>
        <taxon>Dikarya</taxon>
        <taxon>Ascomycota</taxon>
        <taxon>Pezizomycotina</taxon>
        <taxon>Eurotiomycetes</taxon>
        <taxon>Eurotiomycetidae</taxon>
        <taxon>Eurotiales</taxon>
        <taxon>Aspergillaceae</taxon>
        <taxon>Aspergillus</taxon>
        <taxon>Aspergillus subgen. Circumdati</taxon>
    </lineage>
</organism>
<feature type="signal peptide" evidence="2">
    <location>
        <begin position="1"/>
        <end position="19"/>
    </location>
</feature>
<dbReference type="EMBL" id="VCAU01000017">
    <property type="protein sequence ID" value="KAF9891608.1"/>
    <property type="molecule type" value="Genomic_DNA"/>
</dbReference>
<name>A0AAD4CSH4_ASPNN</name>
<feature type="region of interest" description="Disordered" evidence="1">
    <location>
        <begin position="135"/>
        <end position="155"/>
    </location>
</feature>